<evidence type="ECO:0000313" key="8">
    <source>
        <dbReference type="EMBL" id="NNU76045.1"/>
    </source>
</evidence>
<dbReference type="RefSeq" id="WP_171296788.1">
    <property type="nucleotide sequence ID" value="NZ_CP087098.1"/>
</dbReference>
<comment type="caution">
    <text evidence="8">The sequence shown here is derived from an EMBL/GenBank/DDBJ whole genome shotgun (WGS) entry which is preliminary data.</text>
</comment>
<proteinExistence type="inferred from homology"/>
<gene>
    <name evidence="8" type="ORF">HLQ16_08905</name>
</gene>
<comment type="subcellular location">
    <subcellularLocation>
        <location evidence="1">Cytoplasm</location>
        <location evidence="1">Cytosol</location>
    </subcellularLocation>
</comment>
<keyword evidence="4" id="KW-0143">Chaperone</keyword>
<comment type="function">
    <text evidence="5">May act as an export chaperone for the filament capping protein FliD.</text>
</comment>
<dbReference type="InterPro" id="IPR008622">
    <property type="entry name" value="FliT"/>
</dbReference>
<dbReference type="AlphaFoldDB" id="A0A7Y3SVT9"/>
<name>A0A7Y3SVT9_9CLOT</name>
<evidence type="ECO:0000256" key="6">
    <source>
        <dbReference type="ARBA" id="ARBA00093785"/>
    </source>
</evidence>
<evidence type="ECO:0000256" key="1">
    <source>
        <dbReference type="ARBA" id="ARBA00004514"/>
    </source>
</evidence>
<keyword evidence="2" id="KW-0963">Cytoplasm</keyword>
<dbReference type="Proteomes" id="UP000531659">
    <property type="component" value="Unassembled WGS sequence"/>
</dbReference>
<evidence type="ECO:0000256" key="2">
    <source>
        <dbReference type="ARBA" id="ARBA00022490"/>
    </source>
</evidence>
<accession>A0A7Y3SVT9</accession>
<keyword evidence="3" id="KW-1005">Bacterial flagellum biogenesis</keyword>
<organism evidence="8 9">
    <name type="scientific">Clostridium estertheticum</name>
    <dbReference type="NCBI Taxonomy" id="238834"/>
    <lineage>
        <taxon>Bacteria</taxon>
        <taxon>Bacillati</taxon>
        <taxon>Bacillota</taxon>
        <taxon>Clostridia</taxon>
        <taxon>Eubacteriales</taxon>
        <taxon>Clostridiaceae</taxon>
        <taxon>Clostridium</taxon>
    </lineage>
</organism>
<dbReference type="Pfam" id="PF05400">
    <property type="entry name" value="FliT"/>
    <property type="match status" value="1"/>
</dbReference>
<protein>
    <recommendedName>
        <fullName evidence="7">Flagellar protein FliT</fullName>
    </recommendedName>
</protein>
<reference evidence="8 9" key="1">
    <citation type="submission" date="2020-05" db="EMBL/GenBank/DDBJ databases">
        <title>Complete genome of Clostridium estertheticum subspecies estertheticum, isolated from Vacuum packed lamb meat from New Zealand imported to Switzerland.</title>
        <authorList>
            <person name="Wambui J."/>
            <person name="Stevens M.J.A."/>
            <person name="Stephan R."/>
        </authorList>
    </citation>
    <scope>NUCLEOTIDE SEQUENCE [LARGE SCALE GENOMIC DNA]</scope>
    <source>
        <strain evidence="8 9">CEST001</strain>
    </source>
</reference>
<evidence type="ECO:0000313" key="9">
    <source>
        <dbReference type="Proteomes" id="UP000531659"/>
    </source>
</evidence>
<evidence type="ECO:0000256" key="4">
    <source>
        <dbReference type="ARBA" id="ARBA00023186"/>
    </source>
</evidence>
<comment type="similarity">
    <text evidence="6">Belongs to the bacillales FliT family.</text>
</comment>
<dbReference type="EMBL" id="JABEYB010000006">
    <property type="protein sequence ID" value="NNU76045.1"/>
    <property type="molecule type" value="Genomic_DNA"/>
</dbReference>
<evidence type="ECO:0000256" key="7">
    <source>
        <dbReference type="ARBA" id="ARBA00093797"/>
    </source>
</evidence>
<evidence type="ECO:0000256" key="5">
    <source>
        <dbReference type="ARBA" id="ARBA00093765"/>
    </source>
</evidence>
<sequence length="111" mass="13070">MNLEENFIEYKDITLTIIEAVKAAEYEKLDEIFNQRQLILDDISKLSSLKEELNKFYILYEIKKLEDKLASEMKFREKDLLEKMKKNNKKQAGLAGYNNISSKAVFLSKKI</sequence>
<evidence type="ECO:0000256" key="3">
    <source>
        <dbReference type="ARBA" id="ARBA00022795"/>
    </source>
</evidence>